<dbReference type="PANTHER" id="PTHR30614">
    <property type="entry name" value="MEMBRANE COMPONENT OF AMINO ACID ABC TRANSPORTER"/>
    <property type="match status" value="1"/>
</dbReference>
<evidence type="ECO:0000256" key="4">
    <source>
        <dbReference type="ARBA" id="ARBA00022692"/>
    </source>
</evidence>
<comment type="subcellular location">
    <subcellularLocation>
        <location evidence="1">Cell inner membrane</location>
        <topology evidence="1">Multi-pass membrane protein</topology>
    </subcellularLocation>
</comment>
<keyword evidence="3" id="KW-1003">Cell membrane</keyword>
<feature type="transmembrane region" description="Helical" evidence="8">
    <location>
        <begin position="109"/>
        <end position="133"/>
    </location>
</feature>
<proteinExistence type="predicted"/>
<dbReference type="EMBL" id="RQXT01000037">
    <property type="protein sequence ID" value="RRH95252.1"/>
    <property type="molecule type" value="Genomic_DNA"/>
</dbReference>
<dbReference type="GO" id="GO:0043190">
    <property type="term" value="C:ATP-binding cassette (ABC) transporter complex"/>
    <property type="evidence" value="ECO:0007669"/>
    <property type="project" value="InterPro"/>
</dbReference>
<name>A0A3P3FAP1_9HYPH</name>
<dbReference type="NCBIfam" id="TIGR01726">
    <property type="entry name" value="HEQRo_perm_3TM"/>
    <property type="match status" value="1"/>
</dbReference>
<evidence type="ECO:0000256" key="8">
    <source>
        <dbReference type="SAM" id="Phobius"/>
    </source>
</evidence>
<keyword evidence="6 8" id="KW-1133">Transmembrane helix</keyword>
<dbReference type="Gene3D" id="1.10.3720.10">
    <property type="entry name" value="MetI-like"/>
    <property type="match status" value="1"/>
</dbReference>
<dbReference type="InterPro" id="IPR043429">
    <property type="entry name" value="ArtM/GltK/GlnP/TcyL/YhdX-like"/>
</dbReference>
<keyword evidence="10" id="KW-1185">Reference proteome</keyword>
<evidence type="ECO:0000256" key="6">
    <source>
        <dbReference type="ARBA" id="ARBA00022989"/>
    </source>
</evidence>
<evidence type="ECO:0008006" key="11">
    <source>
        <dbReference type="Google" id="ProtNLM"/>
    </source>
</evidence>
<evidence type="ECO:0000256" key="5">
    <source>
        <dbReference type="ARBA" id="ARBA00022970"/>
    </source>
</evidence>
<keyword evidence="5" id="KW-0029">Amino-acid transport</keyword>
<dbReference type="GO" id="GO:0006865">
    <property type="term" value="P:amino acid transport"/>
    <property type="evidence" value="ECO:0007669"/>
    <property type="project" value="UniProtKB-KW"/>
</dbReference>
<evidence type="ECO:0000313" key="9">
    <source>
        <dbReference type="EMBL" id="RRH95252.1"/>
    </source>
</evidence>
<accession>A0A3P3FAP1</accession>
<dbReference type="RefSeq" id="WP_125003584.1">
    <property type="nucleotide sequence ID" value="NZ_RQXT01000037.1"/>
</dbReference>
<reference evidence="9 10" key="1">
    <citation type="submission" date="2018-11" db="EMBL/GenBank/DDBJ databases">
        <title>the genome of Mesorhizobium tamadayense DSM 28320.</title>
        <authorList>
            <person name="Gao J."/>
        </authorList>
    </citation>
    <scope>NUCLEOTIDE SEQUENCE [LARGE SCALE GENOMIC DNA]</scope>
    <source>
        <strain evidence="9 10">DSM 28320</strain>
    </source>
</reference>
<evidence type="ECO:0000256" key="3">
    <source>
        <dbReference type="ARBA" id="ARBA00022475"/>
    </source>
</evidence>
<feature type="transmembrane region" description="Helical" evidence="8">
    <location>
        <begin position="75"/>
        <end position="97"/>
    </location>
</feature>
<keyword evidence="7 8" id="KW-0472">Membrane</keyword>
<evidence type="ECO:0000313" key="10">
    <source>
        <dbReference type="Proteomes" id="UP000273786"/>
    </source>
</evidence>
<comment type="caution">
    <text evidence="9">The sequence shown here is derived from an EMBL/GenBank/DDBJ whole genome shotgun (WGS) entry which is preliminary data.</text>
</comment>
<dbReference type="OrthoDB" id="9809799at2"/>
<sequence>MTEGRTTPMTDLPVLLPVRPPSVPALRFRAWHGPALVAAMLLLAPAAAAQASPEELSIIGVIVKWMPLLLTGFGFNLLISVLSMALGTIVGLGLGLLQLSEFRWLSRCAWALTQFFRNAPWLVLLFFAMYLILEQVL</sequence>
<evidence type="ECO:0000256" key="2">
    <source>
        <dbReference type="ARBA" id="ARBA00022448"/>
    </source>
</evidence>
<organism evidence="9 10">
    <name type="scientific">Mesorhizobium tamadayense</name>
    <dbReference type="NCBI Taxonomy" id="425306"/>
    <lineage>
        <taxon>Bacteria</taxon>
        <taxon>Pseudomonadati</taxon>
        <taxon>Pseudomonadota</taxon>
        <taxon>Alphaproteobacteria</taxon>
        <taxon>Hyphomicrobiales</taxon>
        <taxon>Phyllobacteriaceae</taxon>
        <taxon>Mesorhizobium</taxon>
    </lineage>
</organism>
<dbReference type="AlphaFoldDB" id="A0A3P3FAP1"/>
<dbReference type="SUPFAM" id="SSF161098">
    <property type="entry name" value="MetI-like"/>
    <property type="match status" value="1"/>
</dbReference>
<dbReference type="Proteomes" id="UP000273786">
    <property type="component" value="Unassembled WGS sequence"/>
</dbReference>
<dbReference type="GO" id="GO:0022857">
    <property type="term" value="F:transmembrane transporter activity"/>
    <property type="evidence" value="ECO:0007669"/>
    <property type="project" value="InterPro"/>
</dbReference>
<keyword evidence="2" id="KW-0813">Transport</keyword>
<protein>
    <recommendedName>
        <fullName evidence="11">ABC transporter permease subunit</fullName>
    </recommendedName>
</protein>
<evidence type="ECO:0000256" key="7">
    <source>
        <dbReference type="ARBA" id="ARBA00023136"/>
    </source>
</evidence>
<dbReference type="InterPro" id="IPR010065">
    <property type="entry name" value="AA_ABC_transptr_permease_3TM"/>
</dbReference>
<dbReference type="PANTHER" id="PTHR30614:SF0">
    <property type="entry name" value="L-CYSTINE TRANSPORT SYSTEM PERMEASE PROTEIN TCYL"/>
    <property type="match status" value="1"/>
</dbReference>
<evidence type="ECO:0000256" key="1">
    <source>
        <dbReference type="ARBA" id="ARBA00004429"/>
    </source>
</evidence>
<gene>
    <name evidence="9" type="ORF">EH240_24925</name>
</gene>
<dbReference type="InterPro" id="IPR035906">
    <property type="entry name" value="MetI-like_sf"/>
</dbReference>
<keyword evidence="4 8" id="KW-0812">Transmembrane</keyword>